<organism evidence="3 4">
    <name type="scientific">Emergencia timonensis</name>
    <dbReference type="NCBI Taxonomy" id="1776384"/>
    <lineage>
        <taxon>Bacteria</taxon>
        <taxon>Bacillati</taxon>
        <taxon>Bacillota</taxon>
        <taxon>Clostridia</taxon>
        <taxon>Peptostreptococcales</taxon>
        <taxon>Anaerovoracaceae</taxon>
        <taxon>Emergencia</taxon>
    </lineage>
</organism>
<dbReference type="EMBL" id="QRMS01000004">
    <property type="protein sequence ID" value="RHJ86002.1"/>
    <property type="molecule type" value="Genomic_DNA"/>
</dbReference>
<dbReference type="InterPro" id="IPR012914">
    <property type="entry name" value="PucR_dom"/>
</dbReference>
<evidence type="ECO:0000259" key="2">
    <source>
        <dbReference type="Pfam" id="PF13556"/>
    </source>
</evidence>
<dbReference type="InterPro" id="IPR051448">
    <property type="entry name" value="CdaR-like_regulators"/>
</dbReference>
<dbReference type="Gene3D" id="1.10.10.2840">
    <property type="entry name" value="PucR C-terminal helix-turn-helix domain"/>
    <property type="match status" value="1"/>
</dbReference>
<dbReference type="Pfam" id="PF13556">
    <property type="entry name" value="HTH_30"/>
    <property type="match status" value="1"/>
</dbReference>
<feature type="domain" description="PucR C-terminal helix-turn-helix" evidence="2">
    <location>
        <begin position="470"/>
        <end position="526"/>
    </location>
</feature>
<dbReference type="Pfam" id="PF07905">
    <property type="entry name" value="PucR"/>
    <property type="match status" value="1"/>
</dbReference>
<dbReference type="PANTHER" id="PTHR33744:SF16">
    <property type="entry name" value="CARBOHYDRATE DIACID REGULATOR"/>
    <property type="match status" value="1"/>
</dbReference>
<proteinExistence type="predicted"/>
<dbReference type="AlphaFoldDB" id="A0A415DYW7"/>
<dbReference type="OrthoDB" id="143422at2"/>
<dbReference type="InterPro" id="IPR042070">
    <property type="entry name" value="PucR_C-HTH_sf"/>
</dbReference>
<dbReference type="RefSeq" id="WP_118336136.1">
    <property type="nucleotide sequence ID" value="NZ_AP025567.1"/>
</dbReference>
<reference evidence="3 4" key="1">
    <citation type="submission" date="2018-08" db="EMBL/GenBank/DDBJ databases">
        <title>A genome reference for cultivated species of the human gut microbiota.</title>
        <authorList>
            <person name="Zou Y."/>
            <person name="Xue W."/>
            <person name="Luo G."/>
        </authorList>
    </citation>
    <scope>NUCLEOTIDE SEQUENCE [LARGE SCALE GENOMIC DNA]</scope>
    <source>
        <strain evidence="3 4">AM07-24</strain>
    </source>
</reference>
<protein>
    <submittedName>
        <fullName evidence="3">PucR family transcriptional regulator</fullName>
    </submittedName>
</protein>
<dbReference type="Proteomes" id="UP000284841">
    <property type="component" value="Unassembled WGS sequence"/>
</dbReference>
<name>A0A415DYW7_9FIRM</name>
<comment type="caution">
    <text evidence="3">The sequence shown here is derived from an EMBL/GenBank/DDBJ whole genome shotgun (WGS) entry which is preliminary data.</text>
</comment>
<keyword evidence="4" id="KW-1185">Reference proteome</keyword>
<dbReference type="PANTHER" id="PTHR33744">
    <property type="entry name" value="CARBOHYDRATE DIACID REGULATOR"/>
    <property type="match status" value="1"/>
</dbReference>
<evidence type="ECO:0000313" key="4">
    <source>
        <dbReference type="Proteomes" id="UP000284841"/>
    </source>
</evidence>
<sequence length="538" mass="61695">MSITVEECLKLPSLRNSRVVAGEKGVSNIVNSVTVLEIVDNVIFDLGKPVKNSDMVLTSFYTIKDDPKAQCDHINYMYNSGDACVVIYYVGVFIKEIHPSLLEMADRLNFPIIIMQENRTDFFYTDVIGEVYEAIFRNRANDNDFIDTIASLVSRLPENRKNIATLMRLISDNLKCTFLLSDASLNNVCLSKWPMSNDITADTISALYESAAATDEYCVETTLNDMPLKIFCVPFSAFEYRSFSLYAADDFDRLTLDDMYRVIELLQIFSKLWDLDSDNILENALVPAIIEGDEEKMYNISDRLGIDIDAINTAIIIRPVFDQADTREQLQTLRSLIRAVKNCADAFGKDIIIDTYGIYIICFIVYASTIHADNEYIEEMTCAMDQVTEDYTVAFFPNDDNAKDVRKTYLLYSEYIPHVVEIFPHKKKISYGDLMFAKRCFDMSAEKNEDYRICRNILKPLLRDDASGELLHTLAVYYLDADCEVKKTAKLLFVHRNTIQYRLSKIQAITNFRTDDRLESYLMYTAIACWRLNSALPE</sequence>
<dbReference type="STRING" id="1776384.GCA_900086585_01747"/>
<feature type="domain" description="Purine catabolism PurC-like" evidence="1">
    <location>
        <begin position="7"/>
        <end position="135"/>
    </location>
</feature>
<gene>
    <name evidence="3" type="ORF">DW099_14275</name>
</gene>
<accession>A0A415DYW7</accession>
<evidence type="ECO:0000259" key="1">
    <source>
        <dbReference type="Pfam" id="PF07905"/>
    </source>
</evidence>
<dbReference type="InterPro" id="IPR025736">
    <property type="entry name" value="PucR_C-HTH_dom"/>
</dbReference>
<evidence type="ECO:0000313" key="3">
    <source>
        <dbReference type="EMBL" id="RHJ86002.1"/>
    </source>
</evidence>